<evidence type="ECO:0000256" key="13">
    <source>
        <dbReference type="ARBA" id="ARBA00037126"/>
    </source>
</evidence>
<comment type="caution">
    <text evidence="19">The sequence shown here is derived from an EMBL/GenBank/DDBJ whole genome shotgun (WGS) entry which is preliminary data.</text>
</comment>
<dbReference type="Gene3D" id="3.20.20.80">
    <property type="entry name" value="Glycosidases"/>
    <property type="match status" value="1"/>
</dbReference>
<evidence type="ECO:0000256" key="1">
    <source>
        <dbReference type="ARBA" id="ARBA00004401"/>
    </source>
</evidence>
<evidence type="ECO:0000256" key="12">
    <source>
        <dbReference type="ARBA" id="ARBA00036824"/>
    </source>
</evidence>
<comment type="catalytic activity">
    <reaction evidence="12">
        <text>Successive hydrolysis of beta-D-glucose units from the non-reducing ends of (1-&gt;3)-beta-D-glucans, releasing alpha-glucose.</text>
        <dbReference type="EC" id="3.2.1.58"/>
    </reaction>
</comment>
<keyword evidence="8" id="KW-0472">Membrane</keyword>
<evidence type="ECO:0000256" key="8">
    <source>
        <dbReference type="ARBA" id="ARBA00023136"/>
    </source>
</evidence>
<keyword evidence="11" id="KW-0961">Cell wall biogenesis/degradation</keyword>
<dbReference type="SUPFAM" id="SSF51445">
    <property type="entry name" value="(Trans)glycosidases"/>
    <property type="match status" value="1"/>
</dbReference>
<dbReference type="EC" id="3.2.1.58" evidence="14"/>
<evidence type="ECO:0000259" key="18">
    <source>
        <dbReference type="Pfam" id="PF00150"/>
    </source>
</evidence>
<evidence type="ECO:0000256" key="4">
    <source>
        <dbReference type="ARBA" id="ARBA00022692"/>
    </source>
</evidence>
<dbReference type="InterPro" id="IPR001547">
    <property type="entry name" value="Glyco_hydro_5"/>
</dbReference>
<evidence type="ECO:0000256" key="11">
    <source>
        <dbReference type="ARBA" id="ARBA00023316"/>
    </source>
</evidence>
<evidence type="ECO:0000256" key="6">
    <source>
        <dbReference type="ARBA" id="ARBA00022968"/>
    </source>
</evidence>
<protein>
    <recommendedName>
        <fullName evidence="14">glucan 1,3-beta-glucosidase</fullName>
        <ecNumber evidence="14">3.2.1.58</ecNumber>
    </recommendedName>
    <alternativeName>
        <fullName evidence="15">Exo-1,3-beta-glucanase D</fullName>
    </alternativeName>
</protein>
<keyword evidence="3" id="KW-1003">Cell membrane</keyword>
<keyword evidence="17" id="KW-0732">Signal</keyword>
<dbReference type="Proteomes" id="UP000822688">
    <property type="component" value="Chromosome 6"/>
</dbReference>
<feature type="signal peptide" evidence="17">
    <location>
        <begin position="1"/>
        <end position="22"/>
    </location>
</feature>
<keyword evidence="20" id="KW-1185">Reference proteome</keyword>
<comment type="subcellular location">
    <subcellularLocation>
        <location evidence="1">Cell membrane</location>
        <topology evidence="1">Single-pass type II membrane protein</topology>
    </subcellularLocation>
</comment>
<keyword evidence="9" id="KW-0325">Glycoprotein</keyword>
<dbReference type="EMBL" id="CM026427">
    <property type="protein sequence ID" value="KAG0570236.1"/>
    <property type="molecule type" value="Genomic_DNA"/>
</dbReference>
<evidence type="ECO:0000256" key="10">
    <source>
        <dbReference type="ARBA" id="ARBA00023295"/>
    </source>
</evidence>
<evidence type="ECO:0000256" key="14">
    <source>
        <dbReference type="ARBA" id="ARBA00038929"/>
    </source>
</evidence>
<proteinExistence type="inferred from homology"/>
<sequence>MKTLLSSLVLGLILCFLSVANAWLPNEDKIRGVNLGGLFIVEPWMMGDEWRSMGCDGRNDEFQCVQALGQAAADAAFQRHWGSWITQDDINQIKSNGLNTVRIPLGFWIHEALVRPGELFPRGGFAYLENVCRMATSAGLYIILVLHAAPGGQSPNQQFTGKAVEQVGFFNSGNYERAYQWLEWITSVRHTHSAFGNVGAIEVVNEPVPGNGDQRNSLLYEYYPTAWRRIRAAEDKLHVTLNNRLHIQMMDARWNGNMGDPNQGLGGIDLSFAFYDDHNYRAYDCNPGDSDKCFVPPKRRDYLFHSCFEDLGGRSPVIVGEWSLATSHPNGNEFDINKPDAVSYYRSWFGAQIHSYEKQRGWIFWSWKVNWIGGRDDWRWGYQQAVAAGVIPRSNPSKANDPDVCENLKTLIPDFWQSNATDSYKHDVV</sequence>
<dbReference type="GO" id="GO:0005886">
    <property type="term" value="C:plasma membrane"/>
    <property type="evidence" value="ECO:0007669"/>
    <property type="project" value="UniProtKB-SubCell"/>
</dbReference>
<dbReference type="GO" id="GO:0071555">
    <property type="term" value="P:cell wall organization"/>
    <property type="evidence" value="ECO:0007669"/>
    <property type="project" value="UniProtKB-KW"/>
</dbReference>
<keyword evidence="10 16" id="KW-0326">Glycosidase</keyword>
<evidence type="ECO:0000256" key="16">
    <source>
        <dbReference type="RuleBase" id="RU361153"/>
    </source>
</evidence>
<gene>
    <name evidence="19" type="ORF">KC19_6G146700</name>
</gene>
<dbReference type="AlphaFoldDB" id="A0A8T0HEK3"/>
<name>A0A8T0HEK3_CERPU</name>
<dbReference type="InterPro" id="IPR017853">
    <property type="entry name" value="GH"/>
</dbReference>
<dbReference type="GO" id="GO:0009986">
    <property type="term" value="C:cell surface"/>
    <property type="evidence" value="ECO:0007669"/>
    <property type="project" value="TreeGrafter"/>
</dbReference>
<evidence type="ECO:0000256" key="5">
    <source>
        <dbReference type="ARBA" id="ARBA00022801"/>
    </source>
</evidence>
<dbReference type="Pfam" id="PF00150">
    <property type="entry name" value="Cellulase"/>
    <property type="match status" value="1"/>
</dbReference>
<dbReference type="PANTHER" id="PTHR31297:SF34">
    <property type="entry name" value="GLUCAN 1,3-BETA-GLUCOSIDASE 2"/>
    <property type="match status" value="1"/>
</dbReference>
<organism evidence="19 20">
    <name type="scientific">Ceratodon purpureus</name>
    <name type="common">Fire moss</name>
    <name type="synonym">Dicranum purpureum</name>
    <dbReference type="NCBI Taxonomy" id="3225"/>
    <lineage>
        <taxon>Eukaryota</taxon>
        <taxon>Viridiplantae</taxon>
        <taxon>Streptophyta</taxon>
        <taxon>Embryophyta</taxon>
        <taxon>Bryophyta</taxon>
        <taxon>Bryophytina</taxon>
        <taxon>Bryopsida</taxon>
        <taxon>Dicranidae</taxon>
        <taxon>Pseudoditrichales</taxon>
        <taxon>Ditrichaceae</taxon>
        <taxon>Ceratodon</taxon>
    </lineage>
</organism>
<dbReference type="PANTHER" id="PTHR31297">
    <property type="entry name" value="GLUCAN ENDO-1,6-BETA-GLUCOSIDASE B"/>
    <property type="match status" value="1"/>
</dbReference>
<evidence type="ECO:0000256" key="3">
    <source>
        <dbReference type="ARBA" id="ARBA00022475"/>
    </source>
</evidence>
<keyword evidence="7" id="KW-1133">Transmembrane helix</keyword>
<keyword evidence="6" id="KW-0735">Signal-anchor</keyword>
<evidence type="ECO:0000313" key="20">
    <source>
        <dbReference type="Proteomes" id="UP000822688"/>
    </source>
</evidence>
<keyword evidence="4" id="KW-0812">Transmembrane</keyword>
<evidence type="ECO:0000313" key="19">
    <source>
        <dbReference type="EMBL" id="KAG0570236.1"/>
    </source>
</evidence>
<evidence type="ECO:0000256" key="15">
    <source>
        <dbReference type="ARBA" id="ARBA00041260"/>
    </source>
</evidence>
<feature type="domain" description="Glycoside hydrolase family 5" evidence="18">
    <location>
        <begin position="75"/>
        <end position="368"/>
    </location>
</feature>
<accession>A0A8T0HEK3</accession>
<evidence type="ECO:0000256" key="17">
    <source>
        <dbReference type="SAM" id="SignalP"/>
    </source>
</evidence>
<keyword evidence="5 16" id="KW-0378">Hydrolase</keyword>
<reference evidence="19 20" key="1">
    <citation type="submission" date="2020-06" db="EMBL/GenBank/DDBJ databases">
        <title>WGS assembly of Ceratodon purpureus strain R40.</title>
        <authorList>
            <person name="Carey S.B."/>
            <person name="Jenkins J."/>
            <person name="Shu S."/>
            <person name="Lovell J.T."/>
            <person name="Sreedasyam A."/>
            <person name="Maumus F."/>
            <person name="Tiley G.P."/>
            <person name="Fernandez-Pozo N."/>
            <person name="Barry K."/>
            <person name="Chen C."/>
            <person name="Wang M."/>
            <person name="Lipzen A."/>
            <person name="Daum C."/>
            <person name="Saski C.A."/>
            <person name="Payton A.C."/>
            <person name="Mcbreen J.C."/>
            <person name="Conrad R.E."/>
            <person name="Kollar L.M."/>
            <person name="Olsson S."/>
            <person name="Huttunen S."/>
            <person name="Landis J.B."/>
            <person name="Wickett N.J."/>
            <person name="Johnson M.G."/>
            <person name="Rensing S.A."/>
            <person name="Grimwood J."/>
            <person name="Schmutz J."/>
            <person name="Mcdaniel S.F."/>
        </authorList>
    </citation>
    <scope>NUCLEOTIDE SEQUENCE [LARGE SCALE GENOMIC DNA]</scope>
    <source>
        <strain evidence="19 20">R40</strain>
    </source>
</reference>
<evidence type="ECO:0000256" key="7">
    <source>
        <dbReference type="ARBA" id="ARBA00022989"/>
    </source>
</evidence>
<dbReference type="GO" id="GO:0005576">
    <property type="term" value="C:extracellular region"/>
    <property type="evidence" value="ECO:0007669"/>
    <property type="project" value="TreeGrafter"/>
</dbReference>
<evidence type="ECO:0000256" key="2">
    <source>
        <dbReference type="ARBA" id="ARBA00005641"/>
    </source>
</evidence>
<comment type="function">
    <text evidence="13">Glucosidase involved in the degradation of cellulosic biomass. Active on lichenan.</text>
</comment>
<feature type="chain" id="PRO_5035896897" description="glucan 1,3-beta-glucosidase" evidence="17">
    <location>
        <begin position="23"/>
        <end position="429"/>
    </location>
</feature>
<dbReference type="GO" id="GO:0004338">
    <property type="term" value="F:glucan exo-1,3-beta-glucosidase activity"/>
    <property type="evidence" value="ECO:0007669"/>
    <property type="project" value="UniProtKB-EC"/>
</dbReference>
<comment type="similarity">
    <text evidence="2 16">Belongs to the glycosyl hydrolase 5 (cellulase A) family.</text>
</comment>
<dbReference type="GO" id="GO:0009251">
    <property type="term" value="P:glucan catabolic process"/>
    <property type="evidence" value="ECO:0007669"/>
    <property type="project" value="TreeGrafter"/>
</dbReference>
<evidence type="ECO:0000256" key="9">
    <source>
        <dbReference type="ARBA" id="ARBA00023180"/>
    </source>
</evidence>
<dbReference type="InterPro" id="IPR050386">
    <property type="entry name" value="Glycosyl_hydrolase_5"/>
</dbReference>